<dbReference type="GO" id="GO:0016209">
    <property type="term" value="F:antioxidant activity"/>
    <property type="evidence" value="ECO:0007669"/>
    <property type="project" value="InterPro"/>
</dbReference>
<dbReference type="InterPro" id="IPR000866">
    <property type="entry name" value="AhpC/TSA"/>
</dbReference>
<dbReference type="GO" id="GO:0016491">
    <property type="term" value="F:oxidoreductase activity"/>
    <property type="evidence" value="ECO:0007669"/>
    <property type="project" value="InterPro"/>
</dbReference>
<dbReference type="STRING" id="536979.SAMN04488055_5451"/>
<dbReference type="PANTHER" id="PTHR42852:SF13">
    <property type="entry name" value="PROTEIN DIPZ"/>
    <property type="match status" value="1"/>
</dbReference>
<dbReference type="AlphaFoldDB" id="A0A1N6KAR9"/>
<dbReference type="CDD" id="cd02966">
    <property type="entry name" value="TlpA_like_family"/>
    <property type="match status" value="1"/>
</dbReference>
<dbReference type="Pfam" id="PF00578">
    <property type="entry name" value="AhpC-TSA"/>
    <property type="match status" value="1"/>
</dbReference>
<dbReference type="InterPro" id="IPR036249">
    <property type="entry name" value="Thioredoxin-like_sf"/>
</dbReference>
<gene>
    <name evidence="3" type="ORF">SAMN04488055_5451</name>
</gene>
<reference evidence="3 4" key="1">
    <citation type="submission" date="2016-11" db="EMBL/GenBank/DDBJ databases">
        <authorList>
            <person name="Jaros S."/>
            <person name="Januszkiewicz K."/>
            <person name="Wedrychowicz H."/>
        </authorList>
    </citation>
    <scope>NUCLEOTIDE SEQUENCE [LARGE SCALE GENOMIC DNA]</scope>
    <source>
        <strain evidence="3 4">DSM 24787</strain>
    </source>
</reference>
<dbReference type="Proteomes" id="UP000185003">
    <property type="component" value="Unassembled WGS sequence"/>
</dbReference>
<dbReference type="PROSITE" id="PS51352">
    <property type="entry name" value="THIOREDOXIN_2"/>
    <property type="match status" value="1"/>
</dbReference>
<dbReference type="InterPro" id="IPR013766">
    <property type="entry name" value="Thioredoxin_domain"/>
</dbReference>
<keyword evidence="4" id="KW-1185">Reference proteome</keyword>
<name>A0A1N6KAR9_9BACT</name>
<feature type="domain" description="Thioredoxin" evidence="2">
    <location>
        <begin position="15"/>
        <end position="166"/>
    </location>
</feature>
<sequence length="430" mass="50283">MAQDNNSLSEKMEMPEVGKPMPDFTLDSIENFKTNKVSLQDLKGQWLILDFWFLGCPSCISSFPKMNEIQNKLSDKLQIVLLAAVNDDKGEWHRSETTKIFYRKLRNKQDLSSLPIIYDFKLYKDWSIMAMPHLIIIDPDGIVRAITDGRDLTFEKLTALFKGNEVSFFPVRSDRQEFLGTNNKMENQNVIFNSILTKYSQEEFSNYTIDYQLNDSNYKRKGYTSSGSLLYQLYNIAYIGYGDWGRDNKVLYDNYYKFPILNIKDKVPFTNVESPKFWFNYSFFVPAWMESKGNIMKFMQRDLKNYFGYNVRLEEREMDVLALIANEGAAELLRNKDGKFYSDAGEGYFVATAGFKKRNFDARHLIYYLGNNLKETILTPFYDESGLEGKIDISIDALMTDLNQVRIELQKYKLDIVQKKRRMKVLVISE</sequence>
<dbReference type="SUPFAM" id="SSF52833">
    <property type="entry name" value="Thioredoxin-like"/>
    <property type="match status" value="1"/>
</dbReference>
<evidence type="ECO:0000259" key="2">
    <source>
        <dbReference type="PROSITE" id="PS51352"/>
    </source>
</evidence>
<dbReference type="Pfam" id="PF12543">
    <property type="entry name" value="DUF3738"/>
    <property type="match status" value="1"/>
</dbReference>
<proteinExistence type="predicted"/>
<evidence type="ECO:0000313" key="4">
    <source>
        <dbReference type="Proteomes" id="UP000185003"/>
    </source>
</evidence>
<feature type="coiled-coil region" evidence="1">
    <location>
        <begin position="395"/>
        <end position="422"/>
    </location>
</feature>
<evidence type="ECO:0000313" key="3">
    <source>
        <dbReference type="EMBL" id="SIO53635.1"/>
    </source>
</evidence>
<protein>
    <submittedName>
        <fullName evidence="3">Alkyl hydroperoxide reductase subunit AhpC (Peroxiredoxin)</fullName>
    </submittedName>
</protein>
<dbReference type="Gene3D" id="3.40.30.10">
    <property type="entry name" value="Glutaredoxin"/>
    <property type="match status" value="1"/>
</dbReference>
<accession>A0A1N6KAR9</accession>
<organism evidence="3 4">
    <name type="scientific">Chitinophaga niabensis</name>
    <dbReference type="NCBI Taxonomy" id="536979"/>
    <lineage>
        <taxon>Bacteria</taxon>
        <taxon>Pseudomonadati</taxon>
        <taxon>Bacteroidota</taxon>
        <taxon>Chitinophagia</taxon>
        <taxon>Chitinophagales</taxon>
        <taxon>Chitinophagaceae</taxon>
        <taxon>Chitinophaga</taxon>
    </lineage>
</organism>
<dbReference type="EMBL" id="FSRA01000002">
    <property type="protein sequence ID" value="SIO53635.1"/>
    <property type="molecule type" value="Genomic_DNA"/>
</dbReference>
<keyword evidence="1" id="KW-0175">Coiled coil</keyword>
<evidence type="ECO:0000256" key="1">
    <source>
        <dbReference type="SAM" id="Coils"/>
    </source>
</evidence>
<dbReference type="PANTHER" id="PTHR42852">
    <property type="entry name" value="THIOL:DISULFIDE INTERCHANGE PROTEIN DSBE"/>
    <property type="match status" value="1"/>
</dbReference>
<dbReference type="InterPro" id="IPR050553">
    <property type="entry name" value="Thioredoxin_ResA/DsbE_sf"/>
</dbReference>
<dbReference type="InterPro" id="IPR017801">
    <property type="entry name" value="DUF3738"/>
</dbReference>